<proteinExistence type="predicted"/>
<sequence length="90" mass="9960">MQGLFAKHFATNHFKGGRAAHQRISGKHGIATWTHTAKLSVIRHNTFFKALNQCAFSTLSVFIQRSLTVGTKNIDGSGGAFFIGFRHESR</sequence>
<organism evidence="1 2">
    <name type="scientific">Pseudoalteromonas rubra</name>
    <dbReference type="NCBI Taxonomy" id="43658"/>
    <lineage>
        <taxon>Bacteria</taxon>
        <taxon>Pseudomonadati</taxon>
        <taxon>Pseudomonadota</taxon>
        <taxon>Gammaproteobacteria</taxon>
        <taxon>Alteromonadales</taxon>
        <taxon>Pseudoalteromonadaceae</taxon>
        <taxon>Pseudoalteromonas</taxon>
    </lineage>
</organism>
<name>A0A0F4R0I8_9GAMM</name>
<protein>
    <submittedName>
        <fullName evidence="1">Uncharacterized protein</fullName>
    </submittedName>
</protein>
<reference evidence="1 2" key="1">
    <citation type="journal article" date="2015" name="BMC Genomics">
        <title>Genome mining reveals unlocked bioactive potential of marine Gram-negative bacteria.</title>
        <authorList>
            <person name="Machado H."/>
            <person name="Sonnenschein E.C."/>
            <person name="Melchiorsen J."/>
            <person name="Gram L."/>
        </authorList>
    </citation>
    <scope>NUCLEOTIDE SEQUENCE [LARGE SCALE GENOMIC DNA]</scope>
    <source>
        <strain evidence="1 2">S2471</strain>
    </source>
</reference>
<evidence type="ECO:0000313" key="1">
    <source>
        <dbReference type="EMBL" id="KJZ12352.1"/>
    </source>
</evidence>
<evidence type="ECO:0000313" key="2">
    <source>
        <dbReference type="Proteomes" id="UP000033452"/>
    </source>
</evidence>
<keyword evidence="2" id="KW-1185">Reference proteome</keyword>
<dbReference type="AlphaFoldDB" id="A0A0F4R0I8"/>
<dbReference type="Proteomes" id="UP000033452">
    <property type="component" value="Unassembled WGS sequence"/>
</dbReference>
<dbReference type="EMBL" id="JXYA01000005">
    <property type="protein sequence ID" value="KJZ12352.1"/>
    <property type="molecule type" value="Genomic_DNA"/>
</dbReference>
<comment type="caution">
    <text evidence="1">The sequence shown here is derived from an EMBL/GenBank/DDBJ whole genome shotgun (WGS) entry which is preliminary data.</text>
</comment>
<accession>A0A0F4R0I8</accession>
<gene>
    <name evidence="1" type="ORF">TW77_03050</name>
</gene>